<name>A0A6V7Q9V9_ANACO</name>
<evidence type="ECO:0000256" key="1">
    <source>
        <dbReference type="SAM" id="Coils"/>
    </source>
</evidence>
<gene>
    <name evidence="4" type="ORF">CB5_LOCUS23123</name>
</gene>
<evidence type="ECO:0000256" key="3">
    <source>
        <dbReference type="SAM" id="Phobius"/>
    </source>
</evidence>
<reference evidence="4" key="1">
    <citation type="submission" date="2020-07" db="EMBL/GenBank/DDBJ databases">
        <authorList>
            <person name="Lin J."/>
        </authorList>
    </citation>
    <scope>NUCLEOTIDE SEQUENCE</scope>
</reference>
<keyword evidence="3" id="KW-0812">Transmembrane</keyword>
<feature type="compositionally biased region" description="Polar residues" evidence="2">
    <location>
        <begin position="28"/>
        <end position="37"/>
    </location>
</feature>
<protein>
    <submittedName>
        <fullName evidence="4">Uncharacterized protein</fullName>
    </submittedName>
</protein>
<proteinExistence type="predicted"/>
<sequence length="298" mass="33550">MPDKRPKVSMNPLSAPPIGVTAAPTSADDPTSLTINVQPPVKDGEANNTPPGKDGEDKYKLWKILRTGKSVLKAVFTAIGAILLTIPSVGTNIENRIRKIMTEIIPMRNKVIAIESELTSQTDKILNASEAIMDTVTKGLSDIKHQSIVDGNAIEEYLKQMKNAIAEDLKKRNDEDLTNRKDLKQIMDKIDVLSDELNATEDNLKQMRNAFEEDLKKRNNEDLENQKDLKQIMDQMEDLFVKLTSTMRTKSCVRLISPKVNKQDVFYIKKQLQTIKSNITFVRRLAAVAVTRENFQAQ</sequence>
<dbReference type="EMBL" id="LR862134">
    <property type="protein sequence ID" value="CAD1839912.1"/>
    <property type="molecule type" value="Genomic_DNA"/>
</dbReference>
<organism evidence="4">
    <name type="scientific">Ananas comosus var. bracteatus</name>
    <name type="common">red pineapple</name>
    <dbReference type="NCBI Taxonomy" id="296719"/>
    <lineage>
        <taxon>Eukaryota</taxon>
        <taxon>Viridiplantae</taxon>
        <taxon>Streptophyta</taxon>
        <taxon>Embryophyta</taxon>
        <taxon>Tracheophyta</taxon>
        <taxon>Spermatophyta</taxon>
        <taxon>Magnoliopsida</taxon>
        <taxon>Liliopsida</taxon>
        <taxon>Poales</taxon>
        <taxon>Bromeliaceae</taxon>
        <taxon>Bromelioideae</taxon>
        <taxon>Ananas</taxon>
    </lineage>
</organism>
<feature type="region of interest" description="Disordered" evidence="2">
    <location>
        <begin position="1"/>
        <end position="57"/>
    </location>
</feature>
<evidence type="ECO:0000313" key="4">
    <source>
        <dbReference type="EMBL" id="CAD1839912.1"/>
    </source>
</evidence>
<keyword evidence="3" id="KW-0472">Membrane</keyword>
<feature type="transmembrane region" description="Helical" evidence="3">
    <location>
        <begin position="70"/>
        <end position="90"/>
    </location>
</feature>
<evidence type="ECO:0000256" key="2">
    <source>
        <dbReference type="SAM" id="MobiDB-lite"/>
    </source>
</evidence>
<feature type="coiled-coil region" evidence="1">
    <location>
        <begin position="166"/>
        <end position="221"/>
    </location>
</feature>
<accession>A0A6V7Q9V9</accession>
<keyword evidence="1" id="KW-0175">Coiled coil</keyword>
<dbReference type="AlphaFoldDB" id="A0A6V7Q9V9"/>
<keyword evidence="3" id="KW-1133">Transmembrane helix</keyword>